<gene>
    <name evidence="1" type="ORF">J42TS3_40360</name>
</gene>
<name>A0ABQ4MG87_9BACL</name>
<dbReference type="RefSeq" id="WP_244861641.1">
    <property type="nucleotide sequence ID" value="NZ_BOSL01000015.1"/>
</dbReference>
<protein>
    <submittedName>
        <fullName evidence="1">Uncharacterized protein</fullName>
    </submittedName>
</protein>
<dbReference type="Proteomes" id="UP000679992">
    <property type="component" value="Unassembled WGS sequence"/>
</dbReference>
<comment type="caution">
    <text evidence="1">The sequence shown here is derived from an EMBL/GenBank/DDBJ whole genome shotgun (WGS) entry which is preliminary data.</text>
</comment>
<dbReference type="EMBL" id="BOSL01000015">
    <property type="protein sequence ID" value="GIP55001.1"/>
    <property type="molecule type" value="Genomic_DNA"/>
</dbReference>
<organism evidence="1 2">
    <name type="scientific">Paenibacillus vini</name>
    <dbReference type="NCBI Taxonomy" id="1476024"/>
    <lineage>
        <taxon>Bacteria</taxon>
        <taxon>Bacillati</taxon>
        <taxon>Bacillota</taxon>
        <taxon>Bacilli</taxon>
        <taxon>Bacillales</taxon>
        <taxon>Paenibacillaceae</taxon>
        <taxon>Paenibacillus</taxon>
    </lineage>
</organism>
<accession>A0ABQ4MG87</accession>
<proteinExistence type="predicted"/>
<evidence type="ECO:0000313" key="2">
    <source>
        <dbReference type="Proteomes" id="UP000679992"/>
    </source>
</evidence>
<keyword evidence="2" id="KW-1185">Reference proteome</keyword>
<evidence type="ECO:0000313" key="1">
    <source>
        <dbReference type="EMBL" id="GIP55001.1"/>
    </source>
</evidence>
<reference evidence="1 2" key="1">
    <citation type="submission" date="2021-03" db="EMBL/GenBank/DDBJ databases">
        <title>Antimicrobial resistance genes in bacteria isolated from Japanese honey, and their potential for conferring macrolide and lincosamide resistance in the American foulbrood pathogen Paenibacillus larvae.</title>
        <authorList>
            <person name="Okamoto M."/>
            <person name="Kumagai M."/>
            <person name="Kanamori H."/>
            <person name="Takamatsu D."/>
        </authorList>
    </citation>
    <scope>NUCLEOTIDE SEQUENCE [LARGE SCALE GENOMIC DNA]</scope>
    <source>
        <strain evidence="1 2">J42TS3</strain>
    </source>
</reference>
<sequence>MLETERYSEASELLQFLLQCQGQDPRLYEEWQALLDWLTDAFPMLQGSESGGYEDDEEGEESMARQHVEAKLAEDVNYADKLLHTVMEKPMSEHTFLALEQLSYLDKPEVDEALIGWLQSTELHPLLQYRVLQTLRRRGTQGLIRFFRSGEHVEIEIETVPIRPEEFPQPVQTVLERVGDQTQVHDPTLFYFAQELWTQFVMAIYGTMDYKSLLVEEEAMIDIWAAALHQTVADSLPGGIGDEELRNLYGITDSLRLRYEQAYRSMRQFVAAGANG</sequence>